<evidence type="ECO:0000256" key="1">
    <source>
        <dbReference type="ARBA" id="ARBA00022481"/>
    </source>
</evidence>
<sequence>MLNKKGFTLIELMLVMSVIAILATIILFGLGKAQAAARDVQRQQIVNSVQLALERYYTDQSPNSYPGNGWANLFANNRLGPYIQGALTDPGCGQACTNCDLKTTAAPTPCTAAVTYSYTTNVSGKCVGSGYQVGLLKEGGGNTVYFCGPQ</sequence>
<keyword evidence="1" id="KW-0488">Methylation</keyword>
<dbReference type="InterPro" id="IPR012902">
    <property type="entry name" value="N_methyl_site"/>
</dbReference>
<protein>
    <recommendedName>
        <fullName evidence="4">Type II secretion system protein GspG C-terminal domain-containing protein</fullName>
    </recommendedName>
</protein>
<accession>A0A1F5Z1R5</accession>
<dbReference type="InterPro" id="IPR000983">
    <property type="entry name" value="Bac_GSPG_pilin"/>
</dbReference>
<reference evidence="2 3" key="1">
    <citation type="journal article" date="2016" name="Nat. Commun.">
        <title>Thousands of microbial genomes shed light on interconnected biogeochemical processes in an aquifer system.</title>
        <authorList>
            <person name="Anantharaman K."/>
            <person name="Brown C.T."/>
            <person name="Hug L.A."/>
            <person name="Sharon I."/>
            <person name="Castelle C.J."/>
            <person name="Probst A.J."/>
            <person name="Thomas B.C."/>
            <person name="Singh A."/>
            <person name="Wilkins M.J."/>
            <person name="Karaoz U."/>
            <person name="Brodie E.L."/>
            <person name="Williams K.H."/>
            <person name="Hubbard S.S."/>
            <person name="Banfield J.F."/>
        </authorList>
    </citation>
    <scope>NUCLEOTIDE SEQUENCE [LARGE SCALE GENOMIC DNA]</scope>
</reference>
<dbReference type="Gene3D" id="3.30.700.10">
    <property type="entry name" value="Glycoprotein, Type 4 Pilin"/>
    <property type="match status" value="1"/>
</dbReference>
<dbReference type="SUPFAM" id="SSF54523">
    <property type="entry name" value="Pili subunits"/>
    <property type="match status" value="1"/>
</dbReference>
<proteinExistence type="predicted"/>
<evidence type="ECO:0000313" key="3">
    <source>
        <dbReference type="Proteomes" id="UP000178681"/>
    </source>
</evidence>
<gene>
    <name evidence="2" type="ORF">A2872_01305</name>
</gene>
<dbReference type="PROSITE" id="PS00409">
    <property type="entry name" value="PROKAR_NTER_METHYL"/>
    <property type="match status" value="1"/>
</dbReference>
<dbReference type="GO" id="GO:0015627">
    <property type="term" value="C:type II protein secretion system complex"/>
    <property type="evidence" value="ECO:0007669"/>
    <property type="project" value="InterPro"/>
</dbReference>
<dbReference type="NCBIfam" id="TIGR02532">
    <property type="entry name" value="IV_pilin_GFxxxE"/>
    <property type="match status" value="1"/>
</dbReference>
<name>A0A1F5Z1R5_9BACT</name>
<organism evidence="2 3">
    <name type="scientific">Candidatus Gottesmanbacteria bacterium RIFCSPHIGHO2_01_FULL_42_12</name>
    <dbReference type="NCBI Taxonomy" id="1798377"/>
    <lineage>
        <taxon>Bacteria</taxon>
        <taxon>Candidatus Gottesmaniibacteriota</taxon>
    </lineage>
</organism>
<dbReference type="EMBL" id="MFJG01000023">
    <property type="protein sequence ID" value="OGG06346.1"/>
    <property type="molecule type" value="Genomic_DNA"/>
</dbReference>
<dbReference type="InterPro" id="IPR045584">
    <property type="entry name" value="Pilin-like"/>
</dbReference>
<comment type="caution">
    <text evidence="2">The sequence shown here is derived from an EMBL/GenBank/DDBJ whole genome shotgun (WGS) entry which is preliminary data.</text>
</comment>
<dbReference type="AlphaFoldDB" id="A0A1F5Z1R5"/>
<dbReference type="PANTHER" id="PTHR30093">
    <property type="entry name" value="GENERAL SECRETION PATHWAY PROTEIN G"/>
    <property type="match status" value="1"/>
</dbReference>
<dbReference type="GO" id="GO:0015628">
    <property type="term" value="P:protein secretion by the type II secretion system"/>
    <property type="evidence" value="ECO:0007669"/>
    <property type="project" value="InterPro"/>
</dbReference>
<evidence type="ECO:0008006" key="4">
    <source>
        <dbReference type="Google" id="ProtNLM"/>
    </source>
</evidence>
<evidence type="ECO:0000313" key="2">
    <source>
        <dbReference type="EMBL" id="OGG06346.1"/>
    </source>
</evidence>
<dbReference type="PRINTS" id="PR00813">
    <property type="entry name" value="BCTERIALGSPG"/>
</dbReference>
<dbReference type="STRING" id="1798377.A2872_01305"/>
<dbReference type="Proteomes" id="UP000178681">
    <property type="component" value="Unassembled WGS sequence"/>
</dbReference>
<dbReference type="Pfam" id="PF07963">
    <property type="entry name" value="N_methyl"/>
    <property type="match status" value="1"/>
</dbReference>